<dbReference type="CDD" id="cd00033">
    <property type="entry name" value="CCP"/>
    <property type="match status" value="2"/>
</dbReference>
<reference evidence="6 7" key="1">
    <citation type="journal article" date="2023" name="J. Hered.">
        <title>Chromosome-level genome of the wood stork (Mycteria americana) provides insight into avian chromosome evolution.</title>
        <authorList>
            <person name="Flamio R. Jr."/>
            <person name="Ramstad K.M."/>
        </authorList>
    </citation>
    <scope>NUCLEOTIDE SEQUENCE [LARGE SCALE GENOMIC DNA]</scope>
    <source>
        <strain evidence="6">JAX WOST 10</strain>
    </source>
</reference>
<dbReference type="FunFam" id="2.10.70.10:FF:000060">
    <property type="entry name" value="Complement inhibitory factor H"/>
    <property type="match status" value="1"/>
</dbReference>
<dbReference type="PANTHER" id="PTHR45785:SF7">
    <property type="entry name" value="COMPLEMENT FACTOR H"/>
    <property type="match status" value="1"/>
</dbReference>
<dbReference type="PANTHER" id="PTHR45785">
    <property type="entry name" value="COMPLEMENT FACTOR H-RELATED"/>
    <property type="match status" value="1"/>
</dbReference>
<keyword evidence="3 4" id="KW-1015">Disulfide bond</keyword>
<dbReference type="Proteomes" id="UP001333110">
    <property type="component" value="Unassembled WGS sequence"/>
</dbReference>
<feature type="disulfide bond" evidence="4">
    <location>
        <begin position="139"/>
        <end position="182"/>
    </location>
</feature>
<evidence type="ECO:0000256" key="2">
    <source>
        <dbReference type="ARBA" id="ARBA00022729"/>
    </source>
</evidence>
<keyword evidence="2" id="KW-0732">Signal</keyword>
<feature type="domain" description="Sushi" evidence="5">
    <location>
        <begin position="137"/>
        <end position="195"/>
    </location>
</feature>
<dbReference type="EMBL" id="JAUNZN010000006">
    <property type="protein sequence ID" value="KAK4820205.1"/>
    <property type="molecule type" value="Genomic_DNA"/>
</dbReference>
<evidence type="ECO:0000313" key="6">
    <source>
        <dbReference type="EMBL" id="KAK4820205.1"/>
    </source>
</evidence>
<accession>A0AAN7RXE1</accession>
<keyword evidence="1 4" id="KW-0768">Sushi</keyword>
<sequence length="262" mass="29522">MKRSGYLDHHNVWLFMYMNCICLYYQRLTSQWAIGFPTTDSLADEMPCGSIPKVPNAQIEGRNKEMYEPGETIRYQCDAGFLTVGPPEIICREGNWTAPPFCEGIGSTSKQPMRRVDLLQKLLVVKFKVLKSQGKGGKCGPPPVIENGDLLSFPMQEYPQGTTLEYKCPSLYVLEGSQYITCTDGQWTSPPVCLVPCTASEEDMGRNNVELKWVPERKLYVRSGDVIEFQCKRGYLEDPASSPFRAQCVEGTIEYPRCKPGT</sequence>
<dbReference type="InterPro" id="IPR000436">
    <property type="entry name" value="Sushi_SCR_CCP_dom"/>
</dbReference>
<evidence type="ECO:0000256" key="1">
    <source>
        <dbReference type="ARBA" id="ARBA00022659"/>
    </source>
</evidence>
<dbReference type="AlphaFoldDB" id="A0AAN7RXE1"/>
<dbReference type="SUPFAM" id="SSF57535">
    <property type="entry name" value="Complement control module/SCR domain"/>
    <property type="match status" value="3"/>
</dbReference>
<name>A0AAN7RXE1_MYCAM</name>
<comment type="caution">
    <text evidence="6">The sequence shown here is derived from an EMBL/GenBank/DDBJ whole genome shotgun (WGS) entry which is preliminary data.</text>
</comment>
<feature type="domain" description="Sushi" evidence="5">
    <location>
        <begin position="46"/>
        <end position="104"/>
    </location>
</feature>
<evidence type="ECO:0000259" key="5">
    <source>
        <dbReference type="PROSITE" id="PS50923"/>
    </source>
</evidence>
<evidence type="ECO:0000313" key="7">
    <source>
        <dbReference type="Proteomes" id="UP001333110"/>
    </source>
</evidence>
<protein>
    <recommendedName>
        <fullName evidence="5">Sushi domain-containing protein</fullName>
    </recommendedName>
</protein>
<dbReference type="Pfam" id="PF00084">
    <property type="entry name" value="Sushi"/>
    <property type="match status" value="2"/>
</dbReference>
<dbReference type="SMART" id="SM00032">
    <property type="entry name" value="CCP"/>
    <property type="match status" value="3"/>
</dbReference>
<organism evidence="6 7">
    <name type="scientific">Mycteria americana</name>
    <name type="common">Wood stork</name>
    <dbReference type="NCBI Taxonomy" id="33587"/>
    <lineage>
        <taxon>Eukaryota</taxon>
        <taxon>Metazoa</taxon>
        <taxon>Chordata</taxon>
        <taxon>Craniata</taxon>
        <taxon>Vertebrata</taxon>
        <taxon>Euteleostomi</taxon>
        <taxon>Archelosauria</taxon>
        <taxon>Archosauria</taxon>
        <taxon>Dinosauria</taxon>
        <taxon>Saurischia</taxon>
        <taxon>Theropoda</taxon>
        <taxon>Coelurosauria</taxon>
        <taxon>Aves</taxon>
        <taxon>Neognathae</taxon>
        <taxon>Neoaves</taxon>
        <taxon>Aequornithes</taxon>
        <taxon>Ciconiiformes</taxon>
        <taxon>Ciconiidae</taxon>
        <taxon>Mycteria</taxon>
    </lineage>
</organism>
<evidence type="ECO:0000256" key="3">
    <source>
        <dbReference type="ARBA" id="ARBA00023157"/>
    </source>
</evidence>
<keyword evidence="7" id="KW-1185">Reference proteome</keyword>
<feature type="disulfide bond" evidence="4">
    <location>
        <begin position="48"/>
        <end position="91"/>
    </location>
</feature>
<dbReference type="InterPro" id="IPR035976">
    <property type="entry name" value="Sushi/SCR/CCP_sf"/>
</dbReference>
<comment type="caution">
    <text evidence="4">Lacks conserved residue(s) required for the propagation of feature annotation.</text>
</comment>
<gene>
    <name evidence="6" type="ORF">QYF61_021710</name>
</gene>
<dbReference type="PROSITE" id="PS50923">
    <property type="entry name" value="SUSHI"/>
    <property type="match status" value="2"/>
</dbReference>
<evidence type="ECO:0000256" key="4">
    <source>
        <dbReference type="PROSITE-ProRule" id="PRU00302"/>
    </source>
</evidence>
<dbReference type="FunFam" id="2.10.70.10:FF:000026">
    <property type="entry name" value="Complement inhibitory factor H"/>
    <property type="match status" value="1"/>
</dbReference>
<proteinExistence type="predicted"/>
<dbReference type="InterPro" id="IPR051503">
    <property type="entry name" value="ComplSys_Reg/VirEntry_Med"/>
</dbReference>
<dbReference type="Gene3D" id="2.10.70.10">
    <property type="entry name" value="Complement Module, domain 1"/>
    <property type="match status" value="3"/>
</dbReference>